<comment type="caution">
    <text evidence="1">The sequence shown here is derived from an EMBL/GenBank/DDBJ whole genome shotgun (WGS) entry which is preliminary data.</text>
</comment>
<dbReference type="SUPFAM" id="SSF50494">
    <property type="entry name" value="Trypsin-like serine proteases"/>
    <property type="match status" value="1"/>
</dbReference>
<dbReference type="Proteomes" id="UP001596201">
    <property type="component" value="Unassembled WGS sequence"/>
</dbReference>
<keyword evidence="2" id="KW-1185">Reference proteome</keyword>
<name>A0ABD5RC30_9EURY</name>
<dbReference type="InterPro" id="IPR009003">
    <property type="entry name" value="Peptidase_S1_PA"/>
</dbReference>
<dbReference type="Gene3D" id="2.40.10.10">
    <property type="entry name" value="Trypsin-like serine proteases"/>
    <property type="match status" value="2"/>
</dbReference>
<proteinExistence type="predicted"/>
<evidence type="ECO:0000313" key="1">
    <source>
        <dbReference type="EMBL" id="MFC5367492.1"/>
    </source>
</evidence>
<protein>
    <submittedName>
        <fullName evidence="1">Trypsin-like peptidase domain-containing protein</fullName>
    </submittedName>
</protein>
<gene>
    <name evidence="1" type="ORF">ACFPJ5_11125</name>
</gene>
<organism evidence="1 2">
    <name type="scientific">Salinirubrum litoreum</name>
    <dbReference type="NCBI Taxonomy" id="1126234"/>
    <lineage>
        <taxon>Archaea</taxon>
        <taxon>Methanobacteriati</taxon>
        <taxon>Methanobacteriota</taxon>
        <taxon>Stenosarchaea group</taxon>
        <taxon>Halobacteria</taxon>
        <taxon>Halobacteriales</taxon>
        <taxon>Haloferacaceae</taxon>
        <taxon>Salinirubrum</taxon>
    </lineage>
</organism>
<dbReference type="InterPro" id="IPR043504">
    <property type="entry name" value="Peptidase_S1_PA_chymotrypsin"/>
</dbReference>
<dbReference type="EMBL" id="JBHSKX010000002">
    <property type="protein sequence ID" value="MFC5367492.1"/>
    <property type="molecule type" value="Genomic_DNA"/>
</dbReference>
<evidence type="ECO:0000313" key="2">
    <source>
        <dbReference type="Proteomes" id="UP001596201"/>
    </source>
</evidence>
<dbReference type="Pfam" id="PF13365">
    <property type="entry name" value="Trypsin_2"/>
    <property type="match status" value="1"/>
</dbReference>
<sequence>MRSHTRRAVLERVGAAFVGALGLPSLVRGERLRWTTVPTVVGRDGVRARRSVPVDWLEHERAADRLVSALAARDGVLRVTRRNATATVADWHTPKLVAEVDPRTTAPPDHDTGATVPVETHEVRVRDDAGVVPDVTAGADCYGDAADLYAGEAVGVQTAAGDPLGTVSLGWKVTDAPGTERAITCAHQFDTEAQCELAPGAPRPVLRRRGETVGEVVATDPDQDLSVVDLGVADRTMRTDVPNSGTMGGVETNWGVHALRALDEDVVKSTWRTCFTTGTITAVEQRASGCLLNRYTGDDRIRCSMPLDAGESGGPIYHEYSDDGRTRCAFVGLVSMSHAVGSVTASAGYRIAAENGLTFA</sequence>
<dbReference type="AlphaFoldDB" id="A0ABD5RC30"/>
<dbReference type="RefSeq" id="WP_227229745.1">
    <property type="nucleotide sequence ID" value="NZ_JAJCVJ010000002.1"/>
</dbReference>
<reference evidence="1 2" key="1">
    <citation type="journal article" date="2019" name="Int. J. Syst. Evol. Microbiol.">
        <title>The Global Catalogue of Microorganisms (GCM) 10K type strain sequencing project: providing services to taxonomists for standard genome sequencing and annotation.</title>
        <authorList>
            <consortium name="The Broad Institute Genomics Platform"/>
            <consortium name="The Broad Institute Genome Sequencing Center for Infectious Disease"/>
            <person name="Wu L."/>
            <person name="Ma J."/>
        </authorList>
    </citation>
    <scope>NUCLEOTIDE SEQUENCE [LARGE SCALE GENOMIC DNA]</scope>
    <source>
        <strain evidence="1 2">CGMCC 1.12237</strain>
    </source>
</reference>
<accession>A0ABD5RC30</accession>